<accession>A0A2P5AEQ0</accession>
<gene>
    <name evidence="1" type="ORF">TorRG33x02_352400</name>
</gene>
<dbReference type="Proteomes" id="UP000237000">
    <property type="component" value="Unassembled WGS sequence"/>
</dbReference>
<proteinExistence type="predicted"/>
<dbReference type="EMBL" id="JXTC01000904">
    <property type="protein sequence ID" value="PON35007.1"/>
    <property type="molecule type" value="Genomic_DNA"/>
</dbReference>
<dbReference type="Pfam" id="PF03140">
    <property type="entry name" value="DUF247"/>
    <property type="match status" value="1"/>
</dbReference>
<dbReference type="InParanoid" id="A0A2P5AEQ0"/>
<dbReference type="PANTHER" id="PTHR31549:SF277">
    <property type="entry name" value="OS08G0167400 PROTEIN"/>
    <property type="match status" value="1"/>
</dbReference>
<reference evidence="2" key="1">
    <citation type="submission" date="2016-06" db="EMBL/GenBank/DDBJ databases">
        <title>Parallel loss of symbiosis genes in relatives of nitrogen-fixing non-legume Parasponia.</title>
        <authorList>
            <person name="Van Velzen R."/>
            <person name="Holmer R."/>
            <person name="Bu F."/>
            <person name="Rutten L."/>
            <person name="Van Zeijl A."/>
            <person name="Liu W."/>
            <person name="Santuari L."/>
            <person name="Cao Q."/>
            <person name="Sharma T."/>
            <person name="Shen D."/>
            <person name="Roswanjaya Y."/>
            <person name="Wardhani T."/>
            <person name="Kalhor M.S."/>
            <person name="Jansen J."/>
            <person name="Van den Hoogen J."/>
            <person name="Gungor B."/>
            <person name="Hartog M."/>
            <person name="Hontelez J."/>
            <person name="Verver J."/>
            <person name="Yang W.-C."/>
            <person name="Schijlen E."/>
            <person name="Repin R."/>
            <person name="Schilthuizen M."/>
            <person name="Schranz E."/>
            <person name="Heidstra R."/>
            <person name="Miyata K."/>
            <person name="Fedorova E."/>
            <person name="Kohlen W."/>
            <person name="Bisseling T."/>
            <person name="Smit S."/>
            <person name="Geurts R."/>
        </authorList>
    </citation>
    <scope>NUCLEOTIDE SEQUENCE [LARGE SCALE GENOMIC DNA]</scope>
    <source>
        <strain evidence="2">cv. RG33-2</strain>
    </source>
</reference>
<comment type="caution">
    <text evidence="1">The sequence shown here is derived from an EMBL/GenBank/DDBJ whole genome shotgun (WGS) entry which is preliminary data.</text>
</comment>
<dbReference type="STRING" id="63057.A0A2P5AEQ0"/>
<dbReference type="PANTHER" id="PTHR31549">
    <property type="entry name" value="PROTEIN, PUTATIVE (DUF247)-RELATED-RELATED"/>
    <property type="match status" value="1"/>
</dbReference>
<sequence>MSSVQHSIPSKSKSAIFDEHRWVTQIRQMIEEELEDDNEVAVSIFNVPKFLMASDPGSYTPQEVAIGPYHYWRPELYEMERYKLASAKRTQKHLQSGHKFQDLVNQLTKHELRIRTCYHRYLDFSGETLAWMMAIDASFLLEFIQVYAIKDGKVLSRLSSRMSHLVDYAGRKSAHNAILRDIVMLENQIPLFVLRKVLEFQFSSLEASDDTLFAMLAGFYKELSPFKMVQEGVPDIQVSECAHLLDFLYDMITPKIEPERQDVIFEVIEESQEAKEGDKEGSIGNSNSVKQLLTVIRKMVSKLNKGPICLLKRVLFSRPVKVILKLRWTVISNLPGFRVLKTPVEYFFFNDESKEEVKPEEGNLNNKPPLIEEITIPCVTELSKSGVHFLPTNGNLLTITFDVKTVTFYLPIVSLDVNAEVIIRNLVAYEAANASGPLVFTRYTELMNGIIDTEEDVKLLRERGIILNRLKSDEEVANLWNGMSKSIRLTRVPFLDK</sequence>
<name>A0A2P5AEQ0_TREOI</name>
<protein>
    <submittedName>
        <fullName evidence="1">Uncharacterized protein</fullName>
    </submittedName>
</protein>
<dbReference type="OrthoDB" id="2356035at2759"/>
<dbReference type="AlphaFoldDB" id="A0A2P5AEQ0"/>
<evidence type="ECO:0000313" key="1">
    <source>
        <dbReference type="EMBL" id="PON35007.1"/>
    </source>
</evidence>
<organism evidence="1 2">
    <name type="scientific">Trema orientale</name>
    <name type="common">Charcoal tree</name>
    <name type="synonym">Celtis orientalis</name>
    <dbReference type="NCBI Taxonomy" id="63057"/>
    <lineage>
        <taxon>Eukaryota</taxon>
        <taxon>Viridiplantae</taxon>
        <taxon>Streptophyta</taxon>
        <taxon>Embryophyta</taxon>
        <taxon>Tracheophyta</taxon>
        <taxon>Spermatophyta</taxon>
        <taxon>Magnoliopsida</taxon>
        <taxon>eudicotyledons</taxon>
        <taxon>Gunneridae</taxon>
        <taxon>Pentapetalae</taxon>
        <taxon>rosids</taxon>
        <taxon>fabids</taxon>
        <taxon>Rosales</taxon>
        <taxon>Cannabaceae</taxon>
        <taxon>Trema</taxon>
    </lineage>
</organism>
<dbReference type="InterPro" id="IPR004158">
    <property type="entry name" value="DUF247_pln"/>
</dbReference>
<feature type="non-terminal residue" evidence="1">
    <location>
        <position position="497"/>
    </location>
</feature>
<evidence type="ECO:0000313" key="2">
    <source>
        <dbReference type="Proteomes" id="UP000237000"/>
    </source>
</evidence>
<keyword evidence="2" id="KW-1185">Reference proteome</keyword>